<proteinExistence type="predicted"/>
<gene>
    <name evidence="1" type="ORF">EV182_007245</name>
</gene>
<evidence type="ECO:0000313" key="1">
    <source>
        <dbReference type="EMBL" id="KAJ1672240.1"/>
    </source>
</evidence>
<feature type="non-terminal residue" evidence="1">
    <location>
        <position position="1"/>
    </location>
</feature>
<sequence>GIDEIFRPIVPASGNDTGAQPCSPFACGQYLRRLGLRVGLKSPGVVVGLSALFPKLEVLWVNFYDLRSLKKNIDVATANEPGLQGLAFSSVYSLAIGVWDKHYGQDTKAVMALLSMFPVVKIVYLTDSQEWLADDLKEAFPDIMFKRHRPDTDKDKW</sequence>
<name>A0ACC1HDJ1_9FUNG</name>
<keyword evidence="2" id="KW-1185">Reference proteome</keyword>
<protein>
    <submittedName>
        <fullName evidence="1">Uncharacterized protein</fullName>
    </submittedName>
</protein>
<accession>A0ACC1HDJ1</accession>
<evidence type="ECO:0000313" key="2">
    <source>
        <dbReference type="Proteomes" id="UP001145114"/>
    </source>
</evidence>
<dbReference type="EMBL" id="JAMZIH010008427">
    <property type="protein sequence ID" value="KAJ1672240.1"/>
    <property type="molecule type" value="Genomic_DNA"/>
</dbReference>
<dbReference type="Proteomes" id="UP001145114">
    <property type="component" value="Unassembled WGS sequence"/>
</dbReference>
<reference evidence="1" key="1">
    <citation type="submission" date="2022-06" db="EMBL/GenBank/DDBJ databases">
        <title>Phylogenomic reconstructions and comparative analyses of Kickxellomycotina fungi.</title>
        <authorList>
            <person name="Reynolds N.K."/>
            <person name="Stajich J.E."/>
            <person name="Barry K."/>
            <person name="Grigoriev I.V."/>
            <person name="Crous P."/>
            <person name="Smith M.E."/>
        </authorList>
    </citation>
    <scope>NUCLEOTIDE SEQUENCE</scope>
    <source>
        <strain evidence="1">RSA 2271</strain>
    </source>
</reference>
<comment type="caution">
    <text evidence="1">The sequence shown here is derived from an EMBL/GenBank/DDBJ whole genome shotgun (WGS) entry which is preliminary data.</text>
</comment>
<organism evidence="1 2">
    <name type="scientific">Spiromyces aspiralis</name>
    <dbReference type="NCBI Taxonomy" id="68401"/>
    <lineage>
        <taxon>Eukaryota</taxon>
        <taxon>Fungi</taxon>
        <taxon>Fungi incertae sedis</taxon>
        <taxon>Zoopagomycota</taxon>
        <taxon>Kickxellomycotina</taxon>
        <taxon>Kickxellomycetes</taxon>
        <taxon>Kickxellales</taxon>
        <taxon>Kickxellaceae</taxon>
        <taxon>Spiromyces</taxon>
    </lineage>
</organism>